<accession>A0A094Z042</accession>
<evidence type="ECO:0000256" key="1">
    <source>
        <dbReference type="SAM" id="MobiDB-lite"/>
    </source>
</evidence>
<dbReference type="AlphaFoldDB" id="A0A094Z042"/>
<sequence>MRPASCCRPPLTDHFPGVGKMLAKGRDNSTALFTSRENRQKTKENRK</sequence>
<dbReference type="PATRIC" id="fig|104102.7.peg.261"/>
<evidence type="ECO:0000313" key="2">
    <source>
        <dbReference type="EMBL" id="KGB26269.1"/>
    </source>
</evidence>
<reference evidence="2 3" key="1">
    <citation type="submission" date="2014-06" db="EMBL/GenBank/DDBJ databases">
        <title>Functional and comparative genomic analyses of the Drosophila gut microbiota identify candidate symbiosis factors.</title>
        <authorList>
            <person name="Newell P.D."/>
            <person name="Chaston J.M."/>
            <person name="Douglas A.E."/>
        </authorList>
    </citation>
    <scope>NUCLEOTIDE SEQUENCE [LARGE SCALE GENOMIC DNA]</scope>
    <source>
        <strain evidence="2 3">DmCS_006</strain>
    </source>
</reference>
<dbReference type="EMBL" id="JOKM01000012">
    <property type="protein sequence ID" value="KGB26269.1"/>
    <property type="molecule type" value="Genomic_DNA"/>
</dbReference>
<protein>
    <submittedName>
        <fullName evidence="2">Uncharacterized protein</fullName>
    </submittedName>
</protein>
<gene>
    <name evidence="2" type="ORF">AtDm6_0261</name>
</gene>
<proteinExistence type="predicted"/>
<feature type="compositionally biased region" description="Basic and acidic residues" evidence="1">
    <location>
        <begin position="36"/>
        <end position="47"/>
    </location>
</feature>
<evidence type="ECO:0000313" key="3">
    <source>
        <dbReference type="Proteomes" id="UP000029448"/>
    </source>
</evidence>
<keyword evidence="3" id="KW-1185">Reference proteome</keyword>
<feature type="region of interest" description="Disordered" evidence="1">
    <location>
        <begin position="17"/>
        <end position="47"/>
    </location>
</feature>
<dbReference type="Proteomes" id="UP000029448">
    <property type="component" value="Unassembled WGS sequence"/>
</dbReference>
<organism evidence="2 3">
    <name type="scientific">Acetobacter tropicalis</name>
    <dbReference type="NCBI Taxonomy" id="104102"/>
    <lineage>
        <taxon>Bacteria</taxon>
        <taxon>Pseudomonadati</taxon>
        <taxon>Pseudomonadota</taxon>
        <taxon>Alphaproteobacteria</taxon>
        <taxon>Acetobacterales</taxon>
        <taxon>Acetobacteraceae</taxon>
        <taxon>Acetobacter</taxon>
    </lineage>
</organism>
<comment type="caution">
    <text evidence="2">The sequence shown here is derived from an EMBL/GenBank/DDBJ whole genome shotgun (WGS) entry which is preliminary data.</text>
</comment>
<name>A0A094Z042_9PROT</name>
<dbReference type="STRING" id="104102.AtDm6_0261"/>